<dbReference type="Gene3D" id="2.60.40.10">
    <property type="entry name" value="Immunoglobulins"/>
    <property type="match status" value="1"/>
</dbReference>
<evidence type="ECO:0000313" key="2">
    <source>
        <dbReference type="EMBL" id="GGT87909.1"/>
    </source>
</evidence>
<dbReference type="EMBL" id="BMQS01000002">
    <property type="protein sequence ID" value="GGT87909.1"/>
    <property type="molecule type" value="Genomic_DNA"/>
</dbReference>
<accession>A0A830GZT0</accession>
<keyword evidence="1" id="KW-0812">Transmembrane</keyword>
<dbReference type="InterPro" id="IPR035986">
    <property type="entry name" value="PKD_dom_sf"/>
</dbReference>
<proteinExistence type="predicted"/>
<dbReference type="Proteomes" id="UP000616143">
    <property type="component" value="Unassembled WGS sequence"/>
</dbReference>
<dbReference type="InterPro" id="IPR013783">
    <property type="entry name" value="Ig-like_fold"/>
</dbReference>
<protein>
    <submittedName>
        <fullName evidence="2">Thermopsin</fullName>
    </submittedName>
</protein>
<reference evidence="2" key="1">
    <citation type="journal article" date="2014" name="Int. J. Syst. Evol. Microbiol.">
        <title>Complete genome sequence of Corynebacterium casei LMG S-19264T (=DSM 44701T), isolated from a smear-ripened cheese.</title>
        <authorList>
            <consortium name="US DOE Joint Genome Institute (JGI-PGF)"/>
            <person name="Walter F."/>
            <person name="Albersmeier A."/>
            <person name="Kalinowski J."/>
            <person name="Ruckert C."/>
        </authorList>
    </citation>
    <scope>NUCLEOTIDE SEQUENCE</scope>
    <source>
        <strain evidence="2">JCM 31740</strain>
    </source>
</reference>
<dbReference type="InterPro" id="IPR007981">
    <property type="entry name" value="Peptidase_A5"/>
</dbReference>
<evidence type="ECO:0000313" key="3">
    <source>
        <dbReference type="Proteomes" id="UP000616143"/>
    </source>
</evidence>
<keyword evidence="1" id="KW-0472">Membrane</keyword>
<feature type="transmembrane region" description="Helical" evidence="1">
    <location>
        <begin position="783"/>
        <end position="804"/>
    </location>
</feature>
<comment type="caution">
    <text evidence="2">The sequence shown here is derived from an EMBL/GenBank/DDBJ whole genome shotgun (WGS) entry which is preliminary data.</text>
</comment>
<sequence>MKGNKKIKLHRYFLVLLIFVVLSTYAMPTIRHGLEAQIPSVGRGADPSYSFSLPPSYYEYFWITLLSGQNLTFSVTSNATIDVLVMTSSQFHSFSNGIAAGVVFSSLGTHLDGDVGPFSGGLYYIIIDNNVSGQTAEVDLEYGGLPVDPFLYHSKLPAPIGIADYGILNTSRGLIPYVVKYSEAVGHFTVRSIGAYNATPPSGVSPYQASLQMNVVLQVNTQHGSFQYWLQDVVDFYTNNDTYNVIDNVWNSSSYPSLLTNSSVKGGGAVYIYNNQSYYAFGTQNYHYSMPFSGSLLIREQQTNSGVLVSFGFYNGSLSWFDNVTIIQPGVSSSYMLVDGYNFTGSKNYYDAELVFGGGGNGEITDFTSMNSTLGMEYVLTNGTYAAPRELYGFGSDTAEAADDLTTYLRDGVPSVSLGVENLYSPLFYVPSPLNIRLNLTYQRLDAGQPINATLSGTMHGGLLPYTFYLYLNGTPVLNFTSFGTQVIRYLELGSLIQGVYRLTVVVEAANGQNSTFSYLITVEPDPQLSLTAKASKLDAGQALSLSLSASGGTSPYQLTLYVNGKPYGQVQLGTFAVTFQGSGTYEVWAVLRDAAGFLTNSTVLTVTVDPDPTLTLVASRTTTDYGLPLPLRADVTGGTPPYQYRWDVDGKYVSSSNVLNFTAPVGNYTITLFVTDQSNYTISYTLNVTVNPDPVLRLVYSTGSAGLLYTGNLVNLTASISGGTPPYVYMWTVDGAVAANTTSPSYVFHLKGPGSYSLGVSVRDAATYVTTKSISSTVGYNLATLGIGAVVVIALAVGIGVAFRRR</sequence>
<dbReference type="OrthoDB" id="34640at2157"/>
<dbReference type="CDD" id="cd00146">
    <property type="entry name" value="PKD"/>
    <property type="match status" value="1"/>
</dbReference>
<gene>
    <name evidence="2" type="ORF">GCM10007116_02320</name>
</gene>
<organism evidence="2 3">
    <name type="scientific">Sulfodiicoccus acidiphilus</name>
    <dbReference type="NCBI Taxonomy" id="1670455"/>
    <lineage>
        <taxon>Archaea</taxon>
        <taxon>Thermoproteota</taxon>
        <taxon>Thermoprotei</taxon>
        <taxon>Sulfolobales</taxon>
        <taxon>Sulfolobaceae</taxon>
        <taxon>Sulfodiicoccus</taxon>
    </lineage>
</organism>
<dbReference type="AlphaFoldDB" id="A0A830GZT0"/>
<dbReference type="RefSeq" id="WP_188848316.1">
    <property type="nucleotide sequence ID" value="NZ_BMQS01000002.1"/>
</dbReference>
<reference evidence="2" key="2">
    <citation type="submission" date="2020-09" db="EMBL/GenBank/DDBJ databases">
        <authorList>
            <person name="Sun Q."/>
            <person name="Ohkuma M."/>
        </authorList>
    </citation>
    <scope>NUCLEOTIDE SEQUENCE</scope>
    <source>
        <strain evidence="2">JCM 31740</strain>
    </source>
</reference>
<name>A0A830GZT0_9CREN</name>
<evidence type="ECO:0000256" key="1">
    <source>
        <dbReference type="SAM" id="Phobius"/>
    </source>
</evidence>
<keyword evidence="1" id="KW-1133">Transmembrane helix</keyword>
<dbReference type="Pfam" id="PF05317">
    <property type="entry name" value="Thermopsin"/>
    <property type="match status" value="1"/>
</dbReference>
<dbReference type="SUPFAM" id="SSF49299">
    <property type="entry name" value="PKD domain"/>
    <property type="match status" value="1"/>
</dbReference>